<keyword evidence="2" id="KW-1003">Cell membrane</keyword>
<feature type="coiled-coil region" evidence="7">
    <location>
        <begin position="304"/>
        <end position="331"/>
    </location>
</feature>
<comment type="similarity">
    <text evidence="6">Belongs to the YccS/YhfK family.</text>
</comment>
<feature type="transmembrane region" description="Helical" evidence="8">
    <location>
        <begin position="523"/>
        <end position="541"/>
    </location>
</feature>
<evidence type="ECO:0000256" key="4">
    <source>
        <dbReference type="ARBA" id="ARBA00022989"/>
    </source>
</evidence>
<proteinExistence type="inferred from homology"/>
<evidence type="ECO:0000256" key="6">
    <source>
        <dbReference type="ARBA" id="ARBA00043993"/>
    </source>
</evidence>
<evidence type="ECO:0000256" key="8">
    <source>
        <dbReference type="SAM" id="Phobius"/>
    </source>
</evidence>
<dbReference type="InterPro" id="IPR032692">
    <property type="entry name" value="YccS_N"/>
</dbReference>
<feature type="domain" description="Integral membrane bound transporter" evidence="10">
    <location>
        <begin position="414"/>
        <end position="534"/>
    </location>
</feature>
<evidence type="ECO:0000259" key="9">
    <source>
        <dbReference type="Pfam" id="PF12805"/>
    </source>
</evidence>
<dbReference type="PANTHER" id="PTHR30509">
    <property type="entry name" value="P-HYDROXYBENZOIC ACID EFFLUX PUMP SUBUNIT-RELATED"/>
    <property type="match status" value="1"/>
</dbReference>
<evidence type="ECO:0000256" key="5">
    <source>
        <dbReference type="ARBA" id="ARBA00023136"/>
    </source>
</evidence>
<name>A0ABY6J4T4_9BACT</name>
<feature type="transmembrane region" description="Helical" evidence="8">
    <location>
        <begin position="95"/>
        <end position="112"/>
    </location>
</feature>
<dbReference type="RefSeq" id="WP_264282542.1">
    <property type="nucleotide sequence ID" value="NZ_CP107006.1"/>
</dbReference>
<dbReference type="PANTHER" id="PTHR30509:SF8">
    <property type="entry name" value="INNER MEMBRANE PROTEIN YCCS"/>
    <property type="match status" value="1"/>
</dbReference>
<feature type="transmembrane region" description="Helical" evidence="8">
    <location>
        <begin position="71"/>
        <end position="89"/>
    </location>
</feature>
<keyword evidence="5 8" id="KW-0472">Membrane</keyword>
<keyword evidence="12" id="KW-1185">Reference proteome</keyword>
<feature type="transmembrane region" description="Helical" evidence="8">
    <location>
        <begin position="455"/>
        <end position="485"/>
    </location>
</feature>
<accession>A0ABY6J4T4</accession>
<evidence type="ECO:0000313" key="11">
    <source>
        <dbReference type="EMBL" id="UYQ94686.1"/>
    </source>
</evidence>
<keyword evidence="3 8" id="KW-0812">Transmembrane</keyword>
<dbReference type="InterPro" id="IPR049453">
    <property type="entry name" value="Memb_transporter_dom"/>
</dbReference>
<protein>
    <submittedName>
        <fullName evidence="11">FUSC family protein</fullName>
    </submittedName>
</protein>
<keyword evidence="4 8" id="KW-1133">Transmembrane helix</keyword>
<reference evidence="11" key="1">
    <citation type="submission" date="2022-10" db="EMBL/GenBank/DDBJ databases">
        <title>Chitinophaga sp. nov., isolated from soil.</title>
        <authorList>
            <person name="Jeon C.O."/>
        </authorList>
    </citation>
    <scope>NUCLEOTIDE SEQUENCE</scope>
    <source>
        <strain evidence="11">R8</strain>
    </source>
</reference>
<organism evidence="11 12">
    <name type="scientific">Chitinophaga horti</name>
    <dbReference type="NCBI Taxonomy" id="2920382"/>
    <lineage>
        <taxon>Bacteria</taxon>
        <taxon>Pseudomonadati</taxon>
        <taxon>Bacteroidota</taxon>
        <taxon>Chitinophagia</taxon>
        <taxon>Chitinophagales</taxon>
        <taxon>Chitinophagaceae</taxon>
        <taxon>Chitinophaga</taxon>
    </lineage>
</organism>
<feature type="transmembrane region" description="Helical" evidence="8">
    <location>
        <begin position="143"/>
        <end position="162"/>
    </location>
</feature>
<evidence type="ECO:0000256" key="3">
    <source>
        <dbReference type="ARBA" id="ARBA00022692"/>
    </source>
</evidence>
<dbReference type="Proteomes" id="UP001162741">
    <property type="component" value="Chromosome"/>
</dbReference>
<gene>
    <name evidence="11" type="ORF">MKQ68_06230</name>
</gene>
<comment type="subcellular location">
    <subcellularLocation>
        <location evidence="1">Cell membrane</location>
        <topology evidence="1">Multi-pass membrane protein</topology>
    </subcellularLocation>
</comment>
<feature type="transmembrane region" description="Helical" evidence="8">
    <location>
        <begin position="21"/>
        <end position="38"/>
    </location>
</feature>
<evidence type="ECO:0000256" key="2">
    <source>
        <dbReference type="ARBA" id="ARBA00022475"/>
    </source>
</evidence>
<keyword evidence="7" id="KW-0175">Coiled coil</keyword>
<evidence type="ECO:0000256" key="7">
    <source>
        <dbReference type="SAM" id="Coils"/>
    </source>
</evidence>
<dbReference type="EMBL" id="CP107006">
    <property type="protein sequence ID" value="UYQ94686.1"/>
    <property type="molecule type" value="Genomic_DNA"/>
</dbReference>
<sequence>MQTERWLKEVKAFLYSYHFSNGLRVSLSVVVPSVIFALQGRLDVGIAISMGALCTALADVPGTIIHKRNGLLISTTLIFITALVTGLVASNVWLTAGWVAICSFFFAMLLVYGNRGGNIGIGCLLVMVSTIGEQYPMAKALEASLLVLSGCIWYSLLALLLWQIRPYLTIQQTLGDCIQETADYLRLRANFYKDDIDITENYKAVLAQQVLVSERQEAVRELLLKMRSAQQGTTSISKSMVLIFLHMVDMQEEIMASQIDYTSLQQNFKGTPLLSQLHSTILQVTEELESIGMSVASGQRSLPKMNLKLEIEKVKREIEALRDSMPTLRERSIKLLPLSNVVDNLQHIAQRIYNLHRLTRLERVKDEEIDPQLELSKFTTRQRYDFETFRNNLSFNSHLFRHGVRTSLAIVTGYLLGHALDISRTYWILLTIVVIMKPGFSMTKSRSYQRMIGTIIGALFAVGVLFLTQNHTAIFVIMLICIIGSYSFMTYNYTVSVIFTTPFIVFLLHFLYPADFQNISLRVLDTLIGGALAFTYNYIFWPSWEYRFLPDYMFKMLHANRQYFVQVMKLYTGQAFSLTDYKLARKDVHVSTANLMAAFQRMLSEPKNKQKNGSEVYHFVVLSHSFSSHIAQLAHYGLQHQIRYPRVEYGAIADYIVTIIDQVEHFMNTGGHLEDMPKLGAFQELEAHLDTVIATRQEEINQGQGNTPAREELLEIKHVRDQLHAIYSVLKDMKKAAVHAKALHEPVKLAGIGK</sequence>
<feature type="transmembrane region" description="Helical" evidence="8">
    <location>
        <begin position="119"/>
        <end position="137"/>
    </location>
</feature>
<evidence type="ECO:0000259" key="10">
    <source>
        <dbReference type="Pfam" id="PF13515"/>
    </source>
</evidence>
<evidence type="ECO:0000256" key="1">
    <source>
        <dbReference type="ARBA" id="ARBA00004651"/>
    </source>
</evidence>
<feature type="domain" description="Integral membrane protein YccS N-terminal" evidence="9">
    <location>
        <begin position="72"/>
        <end position="351"/>
    </location>
</feature>
<dbReference type="Pfam" id="PF13515">
    <property type="entry name" value="FUSC_2"/>
    <property type="match status" value="1"/>
</dbReference>
<feature type="transmembrane region" description="Helical" evidence="8">
    <location>
        <begin position="491"/>
        <end position="511"/>
    </location>
</feature>
<dbReference type="Pfam" id="PF12805">
    <property type="entry name" value="FUSC-like"/>
    <property type="match status" value="1"/>
</dbReference>
<evidence type="ECO:0000313" key="12">
    <source>
        <dbReference type="Proteomes" id="UP001162741"/>
    </source>
</evidence>
<feature type="transmembrane region" description="Helical" evidence="8">
    <location>
        <begin position="44"/>
        <end position="64"/>
    </location>
</feature>